<dbReference type="PRINTS" id="PR00134">
    <property type="entry name" value="GLHYDRLASE10"/>
</dbReference>
<keyword evidence="14" id="KW-0732">Signal</keyword>
<evidence type="ECO:0000259" key="15">
    <source>
        <dbReference type="PROSITE" id="PS51760"/>
    </source>
</evidence>
<evidence type="ECO:0000256" key="3">
    <source>
        <dbReference type="ARBA" id="ARBA00004851"/>
    </source>
</evidence>
<dbReference type="PROSITE" id="PS51760">
    <property type="entry name" value="GH10_2"/>
    <property type="match status" value="1"/>
</dbReference>
<dbReference type="PANTHER" id="PTHR31490:SF35">
    <property type="entry name" value="ENDO-1,4-BETA-XYLANASE"/>
    <property type="match status" value="1"/>
</dbReference>
<gene>
    <name evidence="16" type="ORF">QM012_008464</name>
</gene>
<dbReference type="InterPro" id="IPR031158">
    <property type="entry name" value="GH10_AS"/>
</dbReference>
<feature type="compositionally biased region" description="Low complexity" evidence="13">
    <location>
        <begin position="31"/>
        <end position="55"/>
    </location>
</feature>
<proteinExistence type="inferred from homology"/>
<feature type="chain" id="PRO_5045869352" description="Beta-xylanase" evidence="14">
    <location>
        <begin position="20"/>
        <end position="428"/>
    </location>
</feature>
<evidence type="ECO:0000256" key="9">
    <source>
        <dbReference type="ARBA" id="ARBA00023295"/>
    </source>
</evidence>
<feature type="region of interest" description="Disordered" evidence="13">
    <location>
        <begin position="30"/>
        <end position="55"/>
    </location>
</feature>
<evidence type="ECO:0000256" key="8">
    <source>
        <dbReference type="ARBA" id="ARBA00023277"/>
    </source>
</evidence>
<comment type="pathway">
    <text evidence="3">Glycan degradation; xylan degradation.</text>
</comment>
<dbReference type="SMART" id="SM00633">
    <property type="entry name" value="Glyco_10"/>
    <property type="match status" value="1"/>
</dbReference>
<keyword evidence="5" id="KW-0964">Secreted</keyword>
<evidence type="ECO:0000256" key="2">
    <source>
        <dbReference type="ARBA" id="ARBA00004613"/>
    </source>
</evidence>
<dbReference type="PANTHER" id="PTHR31490">
    <property type="entry name" value="GLYCOSYL HYDROLASE"/>
    <property type="match status" value="1"/>
</dbReference>
<evidence type="ECO:0000256" key="11">
    <source>
        <dbReference type="PROSITE-ProRule" id="PRU10061"/>
    </source>
</evidence>
<dbReference type="Proteomes" id="UP001341245">
    <property type="component" value="Unassembled WGS sequence"/>
</dbReference>
<keyword evidence="8 12" id="KW-0119">Carbohydrate metabolism</keyword>
<evidence type="ECO:0000256" key="7">
    <source>
        <dbReference type="ARBA" id="ARBA00022801"/>
    </source>
</evidence>
<keyword evidence="10 12" id="KW-0624">Polysaccharide degradation</keyword>
<dbReference type="Pfam" id="PF00331">
    <property type="entry name" value="Glyco_hydro_10"/>
    <property type="match status" value="1"/>
</dbReference>
<comment type="similarity">
    <text evidence="4 12">Belongs to the glycosyl hydrolase 10 (cellulase F) family.</text>
</comment>
<comment type="catalytic activity">
    <reaction evidence="1 12">
        <text>Endohydrolysis of (1-&gt;4)-beta-D-xylosidic linkages in xylans.</text>
        <dbReference type="EC" id="3.2.1.8"/>
    </reaction>
</comment>
<organism evidence="16 17">
    <name type="scientific">Aureobasidium pullulans</name>
    <name type="common">Black yeast</name>
    <name type="synonym">Pullularia pullulans</name>
    <dbReference type="NCBI Taxonomy" id="5580"/>
    <lineage>
        <taxon>Eukaryota</taxon>
        <taxon>Fungi</taxon>
        <taxon>Dikarya</taxon>
        <taxon>Ascomycota</taxon>
        <taxon>Pezizomycotina</taxon>
        <taxon>Dothideomycetes</taxon>
        <taxon>Dothideomycetidae</taxon>
        <taxon>Dothideales</taxon>
        <taxon>Saccotheciaceae</taxon>
        <taxon>Aureobasidium</taxon>
    </lineage>
</organism>
<dbReference type="PROSITE" id="PS00591">
    <property type="entry name" value="GH10_1"/>
    <property type="match status" value="1"/>
</dbReference>
<feature type="domain" description="GH10" evidence="15">
    <location>
        <begin position="106"/>
        <end position="425"/>
    </location>
</feature>
<feature type="signal peptide" evidence="14">
    <location>
        <begin position="1"/>
        <end position="19"/>
    </location>
</feature>
<evidence type="ECO:0000256" key="6">
    <source>
        <dbReference type="ARBA" id="ARBA00022651"/>
    </source>
</evidence>
<dbReference type="Gene3D" id="3.20.20.80">
    <property type="entry name" value="Glycosidases"/>
    <property type="match status" value="1"/>
</dbReference>
<evidence type="ECO:0000256" key="1">
    <source>
        <dbReference type="ARBA" id="ARBA00000681"/>
    </source>
</evidence>
<keyword evidence="9 12" id="KW-0326">Glycosidase</keyword>
<dbReference type="InterPro" id="IPR001000">
    <property type="entry name" value="GH10_dom"/>
</dbReference>
<comment type="caution">
    <text evidence="16">The sequence shown here is derived from an EMBL/GenBank/DDBJ whole genome shotgun (WGS) entry which is preliminary data.</text>
</comment>
<evidence type="ECO:0000256" key="5">
    <source>
        <dbReference type="ARBA" id="ARBA00022525"/>
    </source>
</evidence>
<evidence type="ECO:0000313" key="16">
    <source>
        <dbReference type="EMBL" id="KAK6004602.1"/>
    </source>
</evidence>
<evidence type="ECO:0000256" key="10">
    <source>
        <dbReference type="ARBA" id="ARBA00023326"/>
    </source>
</evidence>
<name>A0ABR0TJT7_AURPU</name>
<evidence type="ECO:0000256" key="13">
    <source>
        <dbReference type="SAM" id="MobiDB-lite"/>
    </source>
</evidence>
<evidence type="ECO:0000256" key="4">
    <source>
        <dbReference type="ARBA" id="ARBA00007495"/>
    </source>
</evidence>
<comment type="subcellular location">
    <subcellularLocation>
        <location evidence="2">Secreted</location>
    </subcellularLocation>
</comment>
<accession>A0ABR0TJT7</accession>
<keyword evidence="6" id="KW-0858">Xylan degradation</keyword>
<keyword evidence="17" id="KW-1185">Reference proteome</keyword>
<evidence type="ECO:0000256" key="14">
    <source>
        <dbReference type="SAM" id="SignalP"/>
    </source>
</evidence>
<reference evidence="16 17" key="1">
    <citation type="submission" date="2023-11" db="EMBL/GenBank/DDBJ databases">
        <title>Draft genome sequence and annotation of the polyextremotolerant black yeast-like fungus Aureobasidium pullulans NRRL 62042.</title>
        <authorList>
            <person name="Dielentheis-Frenken M.R.E."/>
            <person name="Wibberg D."/>
            <person name="Blank L.M."/>
            <person name="Tiso T."/>
        </authorList>
    </citation>
    <scope>NUCLEOTIDE SEQUENCE [LARGE SCALE GENOMIC DNA]</scope>
    <source>
        <strain evidence="16 17">NRRL 62042</strain>
    </source>
</reference>
<feature type="active site" description="Nucleophile" evidence="11">
    <location>
        <position position="341"/>
    </location>
</feature>
<evidence type="ECO:0000256" key="12">
    <source>
        <dbReference type="RuleBase" id="RU361174"/>
    </source>
</evidence>
<dbReference type="InterPro" id="IPR044846">
    <property type="entry name" value="GH10"/>
</dbReference>
<sequence>MSIRSLLSFGLLAAPLVSALPAADHKSISCSTSTSTSTSHSASHSSSHSSTSSSVHSSVTSAVATTTTTSSASNTVQTTTLLATATGRKGLNDYAKKAGKLYFGTAADVPGTNETTDKYYRAELANRDDWGQVTPANAMKWVFTEPEQGVFNYTEADIFLADAAPPGRLVRCHNLNWYNQLPEWLTSGTWTKETLTKVLQNHVTNLVEHFGDRCYAWDVVNEALSDSGTGNLADNTTWRSDIWYNTIGPGYVAIAFKAAEAAVKAKGLKVKLYYNDYNIESAGNKSTAAQALVKSLKDAGIQIDGVGLQSHFIVAETPSKAAQMTNMQAFAALGVDVAITELDIRTTTPATAAAQQQQVLDYASSVGACADVDACVGITAWDFDDTYSWIPSTFPGQGYGDLFFQPGGYNTPLVRKAAYDGCIQGLTS</sequence>
<protein>
    <recommendedName>
        <fullName evidence="12">Beta-xylanase</fullName>
        <ecNumber evidence="12">3.2.1.8</ecNumber>
    </recommendedName>
</protein>
<evidence type="ECO:0000313" key="17">
    <source>
        <dbReference type="Proteomes" id="UP001341245"/>
    </source>
</evidence>
<dbReference type="EC" id="3.2.1.8" evidence="12"/>
<keyword evidence="7 12" id="KW-0378">Hydrolase</keyword>
<dbReference type="InterPro" id="IPR017853">
    <property type="entry name" value="GH"/>
</dbReference>
<dbReference type="SUPFAM" id="SSF51445">
    <property type="entry name" value="(Trans)glycosidases"/>
    <property type="match status" value="1"/>
</dbReference>
<dbReference type="EMBL" id="JASGXD010000007">
    <property type="protein sequence ID" value="KAK6004602.1"/>
    <property type="molecule type" value="Genomic_DNA"/>
</dbReference>